<reference evidence="3 4" key="1">
    <citation type="submission" date="2020-01" db="EMBL/GenBank/DDBJ databases">
        <title>Bacteria diversity of Porities sp.</title>
        <authorList>
            <person name="Wang G."/>
        </authorList>
    </citation>
    <scope>NUCLEOTIDE SEQUENCE [LARGE SCALE GENOMIC DNA]</scope>
    <source>
        <strain evidence="3 4">R33</strain>
    </source>
</reference>
<dbReference type="PANTHER" id="PTHR48081:SF13">
    <property type="entry name" value="ALPHA_BETA HYDROLASE"/>
    <property type="match status" value="1"/>
</dbReference>
<feature type="domain" description="BD-FAE-like" evidence="2">
    <location>
        <begin position="44"/>
        <end position="266"/>
    </location>
</feature>
<organism evidence="3 4">
    <name type="scientific">Poritiphilus flavus</name>
    <dbReference type="NCBI Taxonomy" id="2697053"/>
    <lineage>
        <taxon>Bacteria</taxon>
        <taxon>Pseudomonadati</taxon>
        <taxon>Bacteroidota</taxon>
        <taxon>Flavobacteriia</taxon>
        <taxon>Flavobacteriales</taxon>
        <taxon>Flavobacteriaceae</taxon>
        <taxon>Poritiphilus</taxon>
    </lineage>
</organism>
<gene>
    <name evidence="3" type="ORF">GTQ38_09030</name>
</gene>
<dbReference type="AlphaFoldDB" id="A0A6L9EBX6"/>
<protein>
    <submittedName>
        <fullName evidence="3">Alpha/beta hydrolase fold domain-containing protein</fullName>
    </submittedName>
</protein>
<keyword evidence="4" id="KW-1185">Reference proteome</keyword>
<comment type="caution">
    <text evidence="3">The sequence shown here is derived from an EMBL/GenBank/DDBJ whole genome shotgun (WGS) entry which is preliminary data.</text>
</comment>
<evidence type="ECO:0000313" key="3">
    <source>
        <dbReference type="EMBL" id="NAS12142.1"/>
    </source>
</evidence>
<dbReference type="Gene3D" id="3.40.50.1820">
    <property type="entry name" value="alpha/beta hydrolase"/>
    <property type="match status" value="1"/>
</dbReference>
<dbReference type="Proteomes" id="UP000475249">
    <property type="component" value="Unassembled WGS sequence"/>
</dbReference>
<dbReference type="InterPro" id="IPR029058">
    <property type="entry name" value="AB_hydrolase_fold"/>
</dbReference>
<dbReference type="InterPro" id="IPR049492">
    <property type="entry name" value="BD-FAE-like_dom"/>
</dbReference>
<sequence>MRTSFFLHGLLMAISIQLFSQDYSPKKVEFVYKEVEGHEIRANIFLPGTSGLHPVVVYFHGGGFIFGNRDQGLNIEIKNGLLKSGYAVVSADYRLAPETKLEGILADVLDVIKWLRKNGSQEFNIDTAKIASIGGSAGGYLALSTGFDQDQAPNAIVAISPPTGFSTSNIQMGDLAILNQPGPYDIVKDSIVSYGNYESRMHLWRFLGRNGLALYEIFGFDPSNDEKRLEKFKLTDNINSNYPPTLLIQAENDHLVASGEVKDFHSFLIGKKVRAELYLVDNGHSNELIKQNPQAIDKMIRFLKKYMQ</sequence>
<proteinExistence type="predicted"/>
<dbReference type="RefSeq" id="WP_161435167.1">
    <property type="nucleotide sequence ID" value="NZ_WXYO01000003.1"/>
</dbReference>
<evidence type="ECO:0000259" key="2">
    <source>
        <dbReference type="Pfam" id="PF20434"/>
    </source>
</evidence>
<dbReference type="PANTHER" id="PTHR48081">
    <property type="entry name" value="AB HYDROLASE SUPERFAMILY PROTEIN C4A8.06C"/>
    <property type="match status" value="1"/>
</dbReference>
<dbReference type="Pfam" id="PF20434">
    <property type="entry name" value="BD-FAE"/>
    <property type="match status" value="1"/>
</dbReference>
<name>A0A6L9EBX6_9FLAO</name>
<dbReference type="InterPro" id="IPR050300">
    <property type="entry name" value="GDXG_lipolytic_enzyme"/>
</dbReference>
<keyword evidence="1 3" id="KW-0378">Hydrolase</keyword>
<dbReference type="EMBL" id="WXYO01000003">
    <property type="protein sequence ID" value="NAS12142.1"/>
    <property type="molecule type" value="Genomic_DNA"/>
</dbReference>
<accession>A0A6L9EBX6</accession>
<evidence type="ECO:0000313" key="4">
    <source>
        <dbReference type="Proteomes" id="UP000475249"/>
    </source>
</evidence>
<dbReference type="SUPFAM" id="SSF53474">
    <property type="entry name" value="alpha/beta-Hydrolases"/>
    <property type="match status" value="1"/>
</dbReference>
<dbReference type="GO" id="GO:0016787">
    <property type="term" value="F:hydrolase activity"/>
    <property type="evidence" value="ECO:0007669"/>
    <property type="project" value="UniProtKB-KW"/>
</dbReference>
<evidence type="ECO:0000256" key="1">
    <source>
        <dbReference type="ARBA" id="ARBA00022801"/>
    </source>
</evidence>